<reference evidence="2" key="1">
    <citation type="journal article" date="2019" name="Int. J. Syst. Evol. Microbiol.">
        <title>The Global Catalogue of Microorganisms (GCM) 10K type strain sequencing project: providing services to taxonomists for standard genome sequencing and annotation.</title>
        <authorList>
            <consortium name="The Broad Institute Genomics Platform"/>
            <consortium name="The Broad Institute Genome Sequencing Center for Infectious Disease"/>
            <person name="Wu L."/>
            <person name="Ma J."/>
        </authorList>
    </citation>
    <scope>NUCLEOTIDE SEQUENCE [LARGE SCALE GENOMIC DNA]</scope>
    <source>
        <strain evidence="2">JCM 1405</strain>
    </source>
</reference>
<comment type="caution">
    <text evidence="1">The sequence shown here is derived from an EMBL/GenBank/DDBJ whole genome shotgun (WGS) entry which is preliminary data.</text>
</comment>
<proteinExistence type="predicted"/>
<organism evidence="1 2">
    <name type="scientific">Clostridium malenominatum</name>
    <dbReference type="NCBI Taxonomy" id="1539"/>
    <lineage>
        <taxon>Bacteria</taxon>
        <taxon>Bacillati</taxon>
        <taxon>Bacillota</taxon>
        <taxon>Clostridia</taxon>
        <taxon>Eubacteriales</taxon>
        <taxon>Clostridiaceae</taxon>
        <taxon>Clostridium</taxon>
    </lineage>
</organism>
<protein>
    <recommendedName>
        <fullName evidence="3">Choloylglycine hydrolase</fullName>
    </recommendedName>
</protein>
<dbReference type="EMBL" id="BAAACF010000001">
    <property type="protein sequence ID" value="GAA0722592.1"/>
    <property type="molecule type" value="Genomic_DNA"/>
</dbReference>
<keyword evidence="2" id="KW-1185">Reference proteome</keyword>
<name>A0ABP3U650_9CLOT</name>
<evidence type="ECO:0000313" key="1">
    <source>
        <dbReference type="EMBL" id="GAA0722592.1"/>
    </source>
</evidence>
<dbReference type="Proteomes" id="UP001500339">
    <property type="component" value="Unassembled WGS sequence"/>
</dbReference>
<gene>
    <name evidence="1" type="ORF">GCM10008905_14270</name>
</gene>
<accession>A0ABP3U650</accession>
<dbReference type="RefSeq" id="WP_343768234.1">
    <property type="nucleotide sequence ID" value="NZ_BAAACF010000001.1"/>
</dbReference>
<dbReference type="Gene3D" id="3.60.60.10">
    <property type="entry name" value="Penicillin V Acylase, Chain A"/>
    <property type="match status" value="1"/>
</dbReference>
<evidence type="ECO:0008006" key="3">
    <source>
        <dbReference type="Google" id="ProtNLM"/>
    </source>
</evidence>
<evidence type="ECO:0000313" key="2">
    <source>
        <dbReference type="Proteomes" id="UP001500339"/>
    </source>
</evidence>
<sequence>MCTSFVVHSKKTFIGMNFDNKNPIKIMIKDDNQFLVLVNENGQFTPSFGCNRNGTFMNTLMVDSNEDGKYRRGKNVIHIMRLLEDILGEKIKPDSLRDLFKNNLIVNVPNYSVHSMIAGKNKDAYIVEPGRNNIDISSFNRDFMVLSCFPLSDYIGEDYTKVKGTGAERYKKAYEMIIKNHHSFNIDVGFSILKETMQQEGDYPTQFSMVSIPEENVIYFTINGDFTKGFEFSFLDNKIRTGFGFAEKNSYLLSKKGILLCELENLIRNGEKI</sequence>